<dbReference type="SUPFAM" id="SSF159501">
    <property type="entry name" value="EreA/ChaN-like"/>
    <property type="match status" value="1"/>
</dbReference>
<reference evidence="1 2" key="1">
    <citation type="submission" date="2023-11" db="EMBL/GenBank/DDBJ databases">
        <title>First isolation, identification, and characterization of non-pathogenic Epilithonimonas ginsengisoli isolated from diseased farmed rainbow trout (Oncorhynchus mykiss) in Chile.</title>
        <authorList>
            <person name="Miranda C.D."/>
            <person name="Irgang R."/>
            <person name="Concha C."/>
            <person name="Rojas R."/>
            <person name="Avendano R."/>
        </authorList>
    </citation>
    <scope>NUCLEOTIDE SEQUENCE [LARGE SCALE GENOMIC DNA]</scope>
    <source>
        <strain evidence="1 2">FP99</strain>
    </source>
</reference>
<dbReference type="Pfam" id="PF05139">
    <property type="entry name" value="Erythro_esteras"/>
    <property type="match status" value="1"/>
</dbReference>
<dbReference type="InterPro" id="IPR007815">
    <property type="entry name" value="Emycin_Estase"/>
</dbReference>
<gene>
    <name evidence="1" type="ORF">NG800_002110</name>
</gene>
<evidence type="ECO:0000313" key="2">
    <source>
        <dbReference type="Proteomes" id="UP001204439"/>
    </source>
</evidence>
<dbReference type="PANTHER" id="PTHR31299:SF0">
    <property type="entry name" value="ESTERASE, PUTATIVE (AFU_ORTHOLOGUE AFUA_1G05850)-RELATED"/>
    <property type="match status" value="1"/>
</dbReference>
<proteinExistence type="predicted"/>
<accession>A0ABU4JDG0</accession>
<sequence length="359" mass="42088">MDKLIGNAKIVGLGESTHGSSEIYKMKNRISRYLISNSDFNIFSLEANMPESFRMNNYITEKKDNPKDLLEGMYFWLWQTKETLDFIDWLKNYNDAYNSRIIFDGFDMQFASGALNQIRDIYTQNNINVDEINELEKILKDENRGQRSYTAKSQKTIGNLLVKMKQKNVSFKSPEDKARYLQNIRIIEQKIQINSIVKRDQFMAENINWIMENNKNPKLILSAHNYHISKLNSERMGYYVNEEFKNDYVNFGFAFYEGTYSASVDRKIGTFEAETAPPESLEYYLNYLNKPIFIIDLKSIKKENNPLAKWILKDILFRKTGSGTDKNKKSFKSTNVSNSFDYLIFINESSNSNLLKQYN</sequence>
<dbReference type="RefSeq" id="WP_165596562.1">
    <property type="nucleotide sequence ID" value="NZ_JAMXLT020000002.1"/>
</dbReference>
<dbReference type="PANTHER" id="PTHR31299">
    <property type="entry name" value="ESTERASE, PUTATIVE (AFU_ORTHOLOGUE AFUA_1G05850)-RELATED"/>
    <property type="match status" value="1"/>
</dbReference>
<name>A0ABU4JDG0_9FLAO</name>
<dbReference type="Proteomes" id="UP001204439">
    <property type="component" value="Unassembled WGS sequence"/>
</dbReference>
<dbReference type="Gene3D" id="3.40.1660.10">
    <property type="entry name" value="EreA-like (biosynthetic domain)"/>
    <property type="match status" value="1"/>
</dbReference>
<evidence type="ECO:0000313" key="1">
    <source>
        <dbReference type="EMBL" id="MDW8547686.1"/>
    </source>
</evidence>
<dbReference type="Gene3D" id="1.20.1440.30">
    <property type="entry name" value="Biosynthetic Protein domain"/>
    <property type="match status" value="1"/>
</dbReference>
<dbReference type="Gene3D" id="3.30.1870.10">
    <property type="entry name" value="EreA-like, domain 2"/>
    <property type="match status" value="1"/>
</dbReference>
<keyword evidence="2" id="KW-1185">Reference proteome</keyword>
<protein>
    <submittedName>
        <fullName evidence="1">Erythromycin esterase family protein</fullName>
    </submittedName>
</protein>
<dbReference type="EMBL" id="JAMXLT020000002">
    <property type="protein sequence ID" value="MDW8547686.1"/>
    <property type="molecule type" value="Genomic_DNA"/>
</dbReference>
<comment type="caution">
    <text evidence="1">The sequence shown here is derived from an EMBL/GenBank/DDBJ whole genome shotgun (WGS) entry which is preliminary data.</text>
</comment>
<dbReference type="CDD" id="cd14728">
    <property type="entry name" value="Ere-like"/>
    <property type="match status" value="1"/>
</dbReference>
<dbReference type="InterPro" id="IPR052036">
    <property type="entry name" value="Hydrolase/PRTase-associated"/>
</dbReference>
<organism evidence="1 2">
    <name type="scientific">Epilithonimonas ginsengisoli</name>
    <dbReference type="NCBI Taxonomy" id="1245592"/>
    <lineage>
        <taxon>Bacteria</taxon>
        <taxon>Pseudomonadati</taxon>
        <taxon>Bacteroidota</taxon>
        <taxon>Flavobacteriia</taxon>
        <taxon>Flavobacteriales</taxon>
        <taxon>Weeksellaceae</taxon>
        <taxon>Chryseobacterium group</taxon>
        <taxon>Epilithonimonas</taxon>
    </lineage>
</organism>